<evidence type="ECO:0000313" key="3">
    <source>
        <dbReference type="Proteomes" id="UP000321717"/>
    </source>
</evidence>
<dbReference type="Proteomes" id="UP000321717">
    <property type="component" value="Unassembled WGS sequence"/>
</dbReference>
<dbReference type="PANTHER" id="PTHR34980">
    <property type="entry name" value="INNER MEMBRANE PROTEIN-RELATED-RELATED"/>
    <property type="match status" value="1"/>
</dbReference>
<keyword evidence="3" id="KW-1185">Reference proteome</keyword>
<sequence>MDFQGSVRTVLSKYATFTGRAARSEFWWFALFVLLVNIATGFIDSAVFGGQVLNTLAGLALLVPQLAVGVRRLHDIDRSGWWLLLALVPVIGWIVLLYFNIQPSQPGDNRFGPQPTA</sequence>
<comment type="caution">
    <text evidence="2">The sequence shown here is derived from an EMBL/GenBank/DDBJ whole genome shotgun (WGS) entry which is preliminary data.</text>
</comment>
<dbReference type="RefSeq" id="WP_147178385.1">
    <property type="nucleotide sequence ID" value="NZ_BJZP01000002.1"/>
</dbReference>
<keyword evidence="1" id="KW-0472">Membrane</keyword>
<feature type="transmembrane region" description="Helical" evidence="1">
    <location>
        <begin position="26"/>
        <end position="43"/>
    </location>
</feature>
<dbReference type="AlphaFoldDB" id="A0A512HDN7"/>
<gene>
    <name evidence="2" type="ORF">RNA01_05050</name>
</gene>
<organism evidence="2 3">
    <name type="scientific">Ciceribacter naphthalenivorans</name>
    <dbReference type="NCBI Taxonomy" id="1118451"/>
    <lineage>
        <taxon>Bacteria</taxon>
        <taxon>Pseudomonadati</taxon>
        <taxon>Pseudomonadota</taxon>
        <taxon>Alphaproteobacteria</taxon>
        <taxon>Hyphomicrobiales</taxon>
        <taxon>Rhizobiaceae</taxon>
        <taxon>Ciceribacter</taxon>
    </lineage>
</organism>
<keyword evidence="1" id="KW-0812">Transmembrane</keyword>
<reference evidence="2 3" key="1">
    <citation type="submission" date="2019-07" db="EMBL/GenBank/DDBJ databases">
        <title>Whole genome shotgun sequence of Rhizobium naphthalenivorans NBRC 107585.</title>
        <authorList>
            <person name="Hosoyama A."/>
            <person name="Uohara A."/>
            <person name="Ohji S."/>
            <person name="Ichikawa N."/>
        </authorList>
    </citation>
    <scope>NUCLEOTIDE SEQUENCE [LARGE SCALE GENOMIC DNA]</scope>
    <source>
        <strain evidence="2 3">NBRC 107585</strain>
    </source>
</reference>
<keyword evidence="1" id="KW-1133">Transmembrane helix</keyword>
<protein>
    <recommendedName>
        <fullName evidence="4">DUF805 domain-containing protein</fullName>
    </recommendedName>
</protein>
<dbReference type="InterPro" id="IPR008523">
    <property type="entry name" value="DUF805"/>
</dbReference>
<feature type="transmembrane region" description="Helical" evidence="1">
    <location>
        <begin position="49"/>
        <end position="68"/>
    </location>
</feature>
<dbReference type="OrthoDB" id="9812349at2"/>
<dbReference type="EMBL" id="BJZP01000002">
    <property type="protein sequence ID" value="GEO83573.1"/>
    <property type="molecule type" value="Genomic_DNA"/>
</dbReference>
<dbReference type="PANTHER" id="PTHR34980:SF2">
    <property type="entry name" value="INNER MEMBRANE PROTEIN YHAH-RELATED"/>
    <property type="match status" value="1"/>
</dbReference>
<evidence type="ECO:0000313" key="2">
    <source>
        <dbReference type="EMBL" id="GEO83573.1"/>
    </source>
</evidence>
<name>A0A512HDN7_9HYPH</name>
<feature type="transmembrane region" description="Helical" evidence="1">
    <location>
        <begin position="80"/>
        <end position="101"/>
    </location>
</feature>
<proteinExistence type="predicted"/>
<dbReference type="Pfam" id="PF05656">
    <property type="entry name" value="DUF805"/>
    <property type="match status" value="1"/>
</dbReference>
<evidence type="ECO:0000256" key="1">
    <source>
        <dbReference type="SAM" id="Phobius"/>
    </source>
</evidence>
<dbReference type="GO" id="GO:0005886">
    <property type="term" value="C:plasma membrane"/>
    <property type="evidence" value="ECO:0007669"/>
    <property type="project" value="TreeGrafter"/>
</dbReference>
<accession>A0A512HDN7</accession>
<evidence type="ECO:0008006" key="4">
    <source>
        <dbReference type="Google" id="ProtNLM"/>
    </source>
</evidence>